<feature type="region of interest" description="Disordered" evidence="1">
    <location>
        <begin position="43"/>
        <end position="62"/>
    </location>
</feature>
<comment type="caution">
    <text evidence="3">The sequence shown here is derived from an EMBL/GenBank/DDBJ whole genome shotgun (WGS) entry which is preliminary data.</text>
</comment>
<dbReference type="InterPro" id="IPR054344">
    <property type="entry name" value="TY-Chap_N"/>
</dbReference>
<reference evidence="4" key="1">
    <citation type="journal article" date="2019" name="Int. J. Syst. Evol. Microbiol.">
        <title>The Global Catalogue of Microorganisms (GCM) 10K type strain sequencing project: providing services to taxonomists for standard genome sequencing and annotation.</title>
        <authorList>
            <consortium name="The Broad Institute Genomics Platform"/>
            <consortium name="The Broad Institute Genome Sequencing Center for Infectious Disease"/>
            <person name="Wu L."/>
            <person name="Ma J."/>
        </authorList>
    </citation>
    <scope>NUCLEOTIDE SEQUENCE [LARGE SCALE GENOMIC DNA]</scope>
    <source>
        <strain evidence="4">JCM 1365</strain>
    </source>
</reference>
<evidence type="ECO:0000259" key="2">
    <source>
        <dbReference type="Pfam" id="PF22552"/>
    </source>
</evidence>
<dbReference type="Pfam" id="PF22552">
    <property type="entry name" value="TY-Chap3"/>
    <property type="match status" value="1"/>
</dbReference>
<evidence type="ECO:0000256" key="1">
    <source>
        <dbReference type="SAM" id="MobiDB-lite"/>
    </source>
</evidence>
<accession>A0ABQ2I5U8</accession>
<name>A0ABQ2I5U8_9MICO</name>
<evidence type="ECO:0000313" key="3">
    <source>
        <dbReference type="EMBL" id="GGN01479.1"/>
    </source>
</evidence>
<dbReference type="Proteomes" id="UP000623461">
    <property type="component" value="Unassembled WGS sequence"/>
</dbReference>
<protein>
    <recommendedName>
        <fullName evidence="2">TY-Chap N-terminal domain-containing protein</fullName>
    </recommendedName>
</protein>
<dbReference type="RefSeq" id="WP_030198591.1">
    <property type="nucleotide sequence ID" value="NZ_BMNZ01000005.1"/>
</dbReference>
<proteinExistence type="predicted"/>
<feature type="domain" description="TY-Chap N-terminal" evidence="2">
    <location>
        <begin position="9"/>
        <end position="147"/>
    </location>
</feature>
<keyword evidence="4" id="KW-1185">Reference proteome</keyword>
<dbReference type="EMBL" id="BMNZ01000005">
    <property type="protein sequence ID" value="GGN01479.1"/>
    <property type="molecule type" value="Genomic_DNA"/>
</dbReference>
<gene>
    <name evidence="3" type="ORF">GCM10009721_30840</name>
</gene>
<evidence type="ECO:0000313" key="4">
    <source>
        <dbReference type="Proteomes" id="UP000623461"/>
    </source>
</evidence>
<sequence length="156" mass="17041">MTDGPLEESWEAWSARIGADLAALTEDDWMTFTVHVPSQTTSAYAGTRAPRGWRRSGGRSGARTRVPDVFVQARRLDGVLALECIGDTEFEGVTDLSPEQQAALAELGWEREGRDPEFSRTFTDGREAADLVHVSLTEVLGAATPADVDLRRAPRP</sequence>
<organism evidence="3 4">
    <name type="scientific">Terrabacter tumescens</name>
    <dbReference type="NCBI Taxonomy" id="60443"/>
    <lineage>
        <taxon>Bacteria</taxon>
        <taxon>Bacillati</taxon>
        <taxon>Actinomycetota</taxon>
        <taxon>Actinomycetes</taxon>
        <taxon>Micrococcales</taxon>
        <taxon>Intrasporangiaceae</taxon>
        <taxon>Terrabacter</taxon>
    </lineage>
</organism>